<evidence type="ECO:0000313" key="1">
    <source>
        <dbReference type="EMBL" id="KAF4481848.1"/>
    </source>
</evidence>
<protein>
    <submittedName>
        <fullName evidence="1">Uncharacterized protein</fullName>
    </submittedName>
</protein>
<dbReference type="Proteomes" id="UP000011096">
    <property type="component" value="Unassembled WGS sequence"/>
</dbReference>
<name>A0A7J6IY00_COLFN</name>
<evidence type="ECO:0000313" key="2">
    <source>
        <dbReference type="Proteomes" id="UP000011096"/>
    </source>
</evidence>
<dbReference type="EMBL" id="ANPB02000005">
    <property type="protein sequence ID" value="KAF4481848.1"/>
    <property type="molecule type" value="Genomic_DNA"/>
</dbReference>
<gene>
    <name evidence="1" type="ORF">CGGC5_v008822</name>
</gene>
<dbReference type="AlphaFoldDB" id="A0A7J6IY00"/>
<proteinExistence type="predicted"/>
<keyword evidence="2" id="KW-1185">Reference proteome</keyword>
<reference evidence="1 2" key="2">
    <citation type="submission" date="2020-04" db="EMBL/GenBank/DDBJ databases">
        <title>Genome sequencing and assembly of multiple isolates from the Colletotrichum gloeosporioides species complex.</title>
        <authorList>
            <person name="Gan P."/>
            <person name="Shirasu K."/>
        </authorList>
    </citation>
    <scope>NUCLEOTIDE SEQUENCE [LARGE SCALE GENOMIC DNA]</scope>
    <source>
        <strain evidence="1 2">Nara gc5</strain>
    </source>
</reference>
<dbReference type="GeneID" id="90980011"/>
<dbReference type="RefSeq" id="XP_066008343.1">
    <property type="nucleotide sequence ID" value="XM_066152068.1"/>
</dbReference>
<reference evidence="1 2" key="1">
    <citation type="submission" date="2012-08" db="EMBL/GenBank/DDBJ databases">
        <authorList>
            <person name="Gan P.H.P."/>
            <person name="Ikeda K."/>
            <person name="Irieda H."/>
            <person name="Narusaka M."/>
            <person name="O'Connell R.J."/>
            <person name="Narusaka Y."/>
            <person name="Takano Y."/>
            <person name="Kubo Y."/>
            <person name="Shirasu K."/>
        </authorList>
    </citation>
    <scope>NUCLEOTIDE SEQUENCE [LARGE SCALE GENOMIC DNA]</scope>
    <source>
        <strain evidence="1 2">Nara gc5</strain>
    </source>
</reference>
<accession>A0A7J6IY00</accession>
<comment type="caution">
    <text evidence="1">The sequence shown here is derived from an EMBL/GenBank/DDBJ whole genome shotgun (WGS) entry which is preliminary data.</text>
</comment>
<sequence>MLERRTLKPGRLLGGVHHHLSGIIMTYNSSKATAKTHGFRGNMPSSLLGPQDSWGRSSDDPLRVIQSVGLDWGVPSLRAMPDYQIPMLGSIG</sequence>
<organism evidence="1 2">
    <name type="scientific">Colletotrichum fructicola (strain Nara gc5)</name>
    <name type="common">Anthracnose fungus</name>
    <name type="synonym">Colletotrichum gloeosporioides (strain Nara gc5)</name>
    <dbReference type="NCBI Taxonomy" id="1213859"/>
    <lineage>
        <taxon>Eukaryota</taxon>
        <taxon>Fungi</taxon>
        <taxon>Dikarya</taxon>
        <taxon>Ascomycota</taxon>
        <taxon>Pezizomycotina</taxon>
        <taxon>Sordariomycetes</taxon>
        <taxon>Hypocreomycetidae</taxon>
        <taxon>Glomerellales</taxon>
        <taxon>Glomerellaceae</taxon>
        <taxon>Colletotrichum</taxon>
        <taxon>Colletotrichum gloeosporioides species complex</taxon>
    </lineage>
</organism>
<dbReference type="InParanoid" id="A0A7J6IY00"/>